<dbReference type="AlphaFoldDB" id="A0A8H3X0J9"/>
<evidence type="ECO:0000313" key="3">
    <source>
        <dbReference type="Proteomes" id="UP000439903"/>
    </source>
</evidence>
<gene>
    <name evidence="2" type="ORF">F8M41_010642</name>
</gene>
<proteinExistence type="predicted"/>
<dbReference type="EMBL" id="WTPW01002204">
    <property type="protein sequence ID" value="KAF0392055.1"/>
    <property type="molecule type" value="Genomic_DNA"/>
</dbReference>
<name>A0A8H3X0J9_GIGMA</name>
<feature type="region of interest" description="Disordered" evidence="1">
    <location>
        <begin position="69"/>
        <end position="89"/>
    </location>
</feature>
<keyword evidence="3" id="KW-1185">Reference proteome</keyword>
<accession>A0A8H3X0J9</accession>
<feature type="compositionally biased region" description="Polar residues" evidence="1">
    <location>
        <begin position="76"/>
        <end position="89"/>
    </location>
</feature>
<evidence type="ECO:0000256" key="1">
    <source>
        <dbReference type="SAM" id="MobiDB-lite"/>
    </source>
</evidence>
<organism evidence="2 3">
    <name type="scientific">Gigaspora margarita</name>
    <dbReference type="NCBI Taxonomy" id="4874"/>
    <lineage>
        <taxon>Eukaryota</taxon>
        <taxon>Fungi</taxon>
        <taxon>Fungi incertae sedis</taxon>
        <taxon>Mucoromycota</taxon>
        <taxon>Glomeromycotina</taxon>
        <taxon>Glomeromycetes</taxon>
        <taxon>Diversisporales</taxon>
        <taxon>Gigasporaceae</taxon>
        <taxon>Gigaspora</taxon>
    </lineage>
</organism>
<protein>
    <submittedName>
        <fullName evidence="2">Uncharacterized protein</fullName>
    </submittedName>
</protein>
<evidence type="ECO:0000313" key="2">
    <source>
        <dbReference type="EMBL" id="KAF0392055.1"/>
    </source>
</evidence>
<dbReference type="Proteomes" id="UP000439903">
    <property type="component" value="Unassembled WGS sequence"/>
</dbReference>
<sequence length="123" mass="14762">MDNQNVSRNAQRKCKERMNKIPYQREMWQIRDHERKHEKRATEALEVQEARLENRHNRYQKYQKQLIADENDNHEQIPQASTSNNIEENNNYKQISQASASNNIEQGIQNMIVNMGMNRHKLT</sequence>
<reference evidence="2 3" key="1">
    <citation type="journal article" date="2019" name="Environ. Microbiol.">
        <title>At the nexus of three kingdoms: the genome of the mycorrhizal fungus Gigaspora margarita provides insights into plant, endobacterial and fungal interactions.</title>
        <authorList>
            <person name="Venice F."/>
            <person name="Ghignone S."/>
            <person name="Salvioli di Fossalunga A."/>
            <person name="Amselem J."/>
            <person name="Novero M."/>
            <person name="Xianan X."/>
            <person name="Sedzielewska Toro K."/>
            <person name="Morin E."/>
            <person name="Lipzen A."/>
            <person name="Grigoriev I.V."/>
            <person name="Henrissat B."/>
            <person name="Martin F.M."/>
            <person name="Bonfante P."/>
        </authorList>
    </citation>
    <scope>NUCLEOTIDE SEQUENCE [LARGE SCALE GENOMIC DNA]</scope>
    <source>
        <strain evidence="2 3">BEG34</strain>
    </source>
</reference>
<comment type="caution">
    <text evidence="2">The sequence shown here is derived from an EMBL/GenBank/DDBJ whole genome shotgun (WGS) entry which is preliminary data.</text>
</comment>